<keyword evidence="3" id="KW-0720">Serine protease</keyword>
<evidence type="ECO:0000256" key="4">
    <source>
        <dbReference type="ARBA" id="ARBA00023157"/>
    </source>
</evidence>
<accession>A0A2K5S978</accession>
<dbReference type="PRINTS" id="PR00722">
    <property type="entry name" value="CHYMOTRYPSIN"/>
</dbReference>
<dbReference type="OMA" id="ISCRMVK"/>
<dbReference type="CDD" id="cd00190">
    <property type="entry name" value="Tryp_SPc"/>
    <property type="match status" value="1"/>
</dbReference>
<dbReference type="Pfam" id="PF00089">
    <property type="entry name" value="Trypsin"/>
    <property type="match status" value="1"/>
</dbReference>
<dbReference type="InterPro" id="IPR001314">
    <property type="entry name" value="Peptidase_S1A"/>
</dbReference>
<evidence type="ECO:0000313" key="7">
    <source>
        <dbReference type="Proteomes" id="UP000233040"/>
    </source>
</evidence>
<dbReference type="InterPro" id="IPR001254">
    <property type="entry name" value="Trypsin_dom"/>
</dbReference>
<keyword evidence="4" id="KW-1015">Disulfide bond</keyword>
<keyword evidence="7" id="KW-1185">Reference proteome</keyword>
<proteinExistence type="predicted"/>
<dbReference type="InterPro" id="IPR043504">
    <property type="entry name" value="Peptidase_S1_PA_chymotrypsin"/>
</dbReference>
<evidence type="ECO:0000313" key="6">
    <source>
        <dbReference type="Ensembl" id="ENSCCAP00000036947.1"/>
    </source>
</evidence>
<name>A0A2K5S978_CEBIM</name>
<protein>
    <recommendedName>
        <fullName evidence="5">Peptidase S1 domain-containing protein</fullName>
    </recommendedName>
</protein>
<dbReference type="FunFam" id="2.40.10.10:FF:000073">
    <property type="entry name" value="Trypsin alpha"/>
    <property type="match status" value="1"/>
</dbReference>
<sequence length="175" mass="19491">MACGSGDLQGLLTSPLPSARLDHQPYIEGPWVRGCGQTNISCRMVKGKLVEVGKWPWQVSILLLGTYICSGSLIHHRWVLTAAHCFQRSKDPSQYSVMVGVRQLPENGTQLLVTHIMIHEDFNNFMSQNIALLKLKNFVSWTPLIQPVCLPNVKFRSSIGSMCWVIGWGNTGQKG</sequence>
<evidence type="ECO:0000259" key="5">
    <source>
        <dbReference type="PROSITE" id="PS50240"/>
    </source>
</evidence>
<keyword evidence="1" id="KW-0645">Protease</keyword>
<evidence type="ECO:0000256" key="1">
    <source>
        <dbReference type="ARBA" id="ARBA00022670"/>
    </source>
</evidence>
<dbReference type="InterPro" id="IPR018114">
    <property type="entry name" value="TRYPSIN_HIS"/>
</dbReference>
<dbReference type="Proteomes" id="UP000233040">
    <property type="component" value="Unassembled WGS sequence"/>
</dbReference>
<dbReference type="GeneTree" id="ENSGT00940000162940"/>
<dbReference type="PANTHER" id="PTHR24252">
    <property type="entry name" value="ACROSIN-RELATED"/>
    <property type="match status" value="1"/>
</dbReference>
<evidence type="ECO:0000256" key="3">
    <source>
        <dbReference type="ARBA" id="ARBA00022825"/>
    </source>
</evidence>
<keyword evidence="2" id="KW-0378">Hydrolase</keyword>
<dbReference type="PROSITE" id="PS50240">
    <property type="entry name" value="TRYPSIN_DOM"/>
    <property type="match status" value="1"/>
</dbReference>
<dbReference type="PANTHER" id="PTHR24252:SF8">
    <property type="entry name" value="ACROSIN"/>
    <property type="match status" value="1"/>
</dbReference>
<dbReference type="GO" id="GO:0004252">
    <property type="term" value="F:serine-type endopeptidase activity"/>
    <property type="evidence" value="ECO:0007669"/>
    <property type="project" value="InterPro"/>
</dbReference>
<dbReference type="Ensembl" id="ENSCCAT00000054735.1">
    <property type="protein sequence ID" value="ENSCCAP00000036947.1"/>
    <property type="gene ID" value="ENSCCAG00000036367.1"/>
</dbReference>
<dbReference type="SMART" id="SM00020">
    <property type="entry name" value="Tryp_SPc"/>
    <property type="match status" value="1"/>
</dbReference>
<organism evidence="6 7">
    <name type="scientific">Cebus imitator</name>
    <name type="common">Panamanian white-faced capuchin</name>
    <name type="synonym">Cebus capucinus imitator</name>
    <dbReference type="NCBI Taxonomy" id="2715852"/>
    <lineage>
        <taxon>Eukaryota</taxon>
        <taxon>Metazoa</taxon>
        <taxon>Chordata</taxon>
        <taxon>Craniata</taxon>
        <taxon>Vertebrata</taxon>
        <taxon>Euteleostomi</taxon>
        <taxon>Mammalia</taxon>
        <taxon>Eutheria</taxon>
        <taxon>Euarchontoglires</taxon>
        <taxon>Primates</taxon>
        <taxon>Haplorrhini</taxon>
        <taxon>Platyrrhini</taxon>
        <taxon>Cebidae</taxon>
        <taxon>Cebinae</taxon>
        <taxon>Cebus</taxon>
    </lineage>
</organism>
<reference evidence="6" key="1">
    <citation type="submission" date="2025-08" db="UniProtKB">
        <authorList>
            <consortium name="Ensembl"/>
        </authorList>
    </citation>
    <scope>IDENTIFICATION</scope>
</reference>
<dbReference type="PROSITE" id="PS00134">
    <property type="entry name" value="TRYPSIN_HIS"/>
    <property type="match status" value="1"/>
</dbReference>
<dbReference type="STRING" id="9516.ENSCCAP00000036947"/>
<dbReference type="Gene3D" id="2.40.10.10">
    <property type="entry name" value="Trypsin-like serine proteases"/>
    <property type="match status" value="1"/>
</dbReference>
<evidence type="ECO:0000256" key="2">
    <source>
        <dbReference type="ARBA" id="ARBA00022801"/>
    </source>
</evidence>
<dbReference type="SUPFAM" id="SSF50494">
    <property type="entry name" value="Trypsin-like serine proteases"/>
    <property type="match status" value="1"/>
</dbReference>
<dbReference type="InterPro" id="IPR009003">
    <property type="entry name" value="Peptidase_S1_PA"/>
</dbReference>
<dbReference type="AlphaFoldDB" id="A0A2K5S978"/>
<reference evidence="6" key="2">
    <citation type="submission" date="2025-09" db="UniProtKB">
        <authorList>
            <consortium name="Ensembl"/>
        </authorList>
    </citation>
    <scope>IDENTIFICATION</scope>
</reference>
<feature type="domain" description="Peptidase S1" evidence="5">
    <location>
        <begin position="44"/>
        <end position="175"/>
    </location>
</feature>
<dbReference type="GO" id="GO:0006508">
    <property type="term" value="P:proteolysis"/>
    <property type="evidence" value="ECO:0007669"/>
    <property type="project" value="UniProtKB-KW"/>
</dbReference>